<feature type="domain" description="tRNA methyltransferase TRMD/TRM10-type" evidence="2">
    <location>
        <begin position="1"/>
        <end position="70"/>
    </location>
</feature>
<sequence length="125" mass="13903">MRLDAVTIFPEYLDPLNVSLVGKARTRGVLDVRVHDLREWTYDRHNTVDDTPYGGGPGMVMKTEPWGEALGPDPRRRVRGRGAQPRPGRPHAQRPPLRPGSRGRTLRRALADLHTPPVTRASTGA</sequence>
<dbReference type="InterPro" id="IPR029028">
    <property type="entry name" value="Alpha/beta_knot_MTases"/>
</dbReference>
<proteinExistence type="predicted"/>
<evidence type="ECO:0000259" key="2">
    <source>
        <dbReference type="Pfam" id="PF01746"/>
    </source>
</evidence>
<dbReference type="Gene3D" id="3.40.1280.10">
    <property type="match status" value="1"/>
</dbReference>
<dbReference type="PANTHER" id="PTHR46417:SF1">
    <property type="entry name" value="TRNA (GUANINE-N(1)-)-METHYLTRANSFERASE"/>
    <property type="match status" value="1"/>
</dbReference>
<evidence type="ECO:0000256" key="1">
    <source>
        <dbReference type="SAM" id="MobiDB-lite"/>
    </source>
</evidence>
<accession>A0ABQ1CYE1</accession>
<dbReference type="InterPro" id="IPR016009">
    <property type="entry name" value="tRNA_MeTrfase_TRMD/TRM10"/>
</dbReference>
<organism evidence="3 4">
    <name type="scientific">Streptomyces gougerotii</name>
    <dbReference type="NCBI Taxonomy" id="53448"/>
    <lineage>
        <taxon>Bacteria</taxon>
        <taxon>Bacillati</taxon>
        <taxon>Actinomycetota</taxon>
        <taxon>Actinomycetes</taxon>
        <taxon>Kitasatosporales</taxon>
        <taxon>Streptomycetaceae</taxon>
        <taxon>Streptomyces</taxon>
        <taxon>Streptomyces diastaticus group</taxon>
    </lineage>
</organism>
<dbReference type="SUPFAM" id="SSF75217">
    <property type="entry name" value="alpha/beta knot"/>
    <property type="match status" value="1"/>
</dbReference>
<feature type="region of interest" description="Disordered" evidence="1">
    <location>
        <begin position="45"/>
        <end position="125"/>
    </location>
</feature>
<gene>
    <name evidence="3" type="ORF">Sgou_00020</name>
</gene>
<keyword evidence="4" id="KW-1185">Reference proteome</keyword>
<dbReference type="Pfam" id="PF01746">
    <property type="entry name" value="tRNA_m1G_MT"/>
    <property type="match status" value="1"/>
</dbReference>
<dbReference type="PANTHER" id="PTHR46417">
    <property type="entry name" value="TRNA (GUANINE-N(1)-)-METHYLTRANSFERASE"/>
    <property type="match status" value="1"/>
</dbReference>
<comment type="caution">
    <text evidence="3">The sequence shown here is derived from an EMBL/GenBank/DDBJ whole genome shotgun (WGS) entry which is preliminary data.</text>
</comment>
<protein>
    <recommendedName>
        <fullName evidence="2">tRNA methyltransferase TRMD/TRM10-type domain-containing protein</fullName>
    </recommendedName>
</protein>
<name>A0ABQ1CYE1_9ACTN</name>
<dbReference type="Proteomes" id="UP000480804">
    <property type="component" value="Unassembled WGS sequence"/>
</dbReference>
<reference evidence="3 4" key="1">
    <citation type="submission" date="2020-02" db="EMBL/GenBank/DDBJ databases">
        <title>Whole genome shotgun sequence of Streptomyces gougerotii NBRC 13043.</title>
        <authorList>
            <person name="Ichikawa N."/>
            <person name="Komaki H."/>
            <person name="Tamura T."/>
        </authorList>
    </citation>
    <scope>NUCLEOTIDE SEQUENCE [LARGE SCALE GENOMIC DNA]</scope>
    <source>
        <strain evidence="3 4">NBRC 13043</strain>
    </source>
</reference>
<dbReference type="EMBL" id="BLLO01000001">
    <property type="protein sequence ID" value="GFH75332.1"/>
    <property type="molecule type" value="Genomic_DNA"/>
</dbReference>
<evidence type="ECO:0000313" key="3">
    <source>
        <dbReference type="EMBL" id="GFH75332.1"/>
    </source>
</evidence>
<dbReference type="InterPro" id="IPR002649">
    <property type="entry name" value="tRNA_m1G_MeTrfase_TrmD"/>
</dbReference>
<dbReference type="InterPro" id="IPR029026">
    <property type="entry name" value="tRNA_m1G_MTases_N"/>
</dbReference>
<evidence type="ECO:0000313" key="4">
    <source>
        <dbReference type="Proteomes" id="UP000480804"/>
    </source>
</evidence>